<evidence type="ECO:0000256" key="1">
    <source>
        <dbReference type="SAM" id="MobiDB-lite"/>
    </source>
</evidence>
<sequence>MPKNTYTDQFKADAVNLYESHPDLGYTKAAEDLGIARGTLKTWVRQDRLKRGVATRQSTGNAGTPAADVSTEQRLAQAQAENQALRERNKALESANSVLAEERDILRKATKYFTA</sequence>
<dbReference type="PANTHER" id="PTHR33215">
    <property type="entry name" value="PROTEIN DISTAL ANTENNA"/>
    <property type="match status" value="1"/>
</dbReference>
<dbReference type="PANTHER" id="PTHR33215:SF13">
    <property type="entry name" value="PROTEIN DISTAL ANTENNA"/>
    <property type="match status" value="1"/>
</dbReference>
<feature type="compositionally biased region" description="Polar residues" evidence="1">
    <location>
        <begin position="70"/>
        <end position="82"/>
    </location>
</feature>
<gene>
    <name evidence="2" type="ORF">ANI01nite_32070</name>
</gene>
<dbReference type="InterPro" id="IPR002514">
    <property type="entry name" value="Transposase_8"/>
</dbReference>
<name>A0ABQ0RQD0_GLUNI</name>
<organism evidence="2 3">
    <name type="scientific">Glutamicibacter nicotianae</name>
    <name type="common">Arthrobacter nicotianae</name>
    <dbReference type="NCBI Taxonomy" id="37929"/>
    <lineage>
        <taxon>Bacteria</taxon>
        <taxon>Bacillati</taxon>
        <taxon>Actinomycetota</taxon>
        <taxon>Actinomycetes</taxon>
        <taxon>Micrococcales</taxon>
        <taxon>Micrococcaceae</taxon>
        <taxon>Glutamicibacter</taxon>
    </lineage>
</organism>
<dbReference type="InterPro" id="IPR051839">
    <property type="entry name" value="RD_transcriptional_regulator"/>
</dbReference>
<evidence type="ECO:0000313" key="2">
    <source>
        <dbReference type="EMBL" id="GEC14004.1"/>
    </source>
</evidence>
<dbReference type="SUPFAM" id="SSF46689">
    <property type="entry name" value="Homeodomain-like"/>
    <property type="match status" value="1"/>
</dbReference>
<dbReference type="Pfam" id="PF01527">
    <property type="entry name" value="HTH_Tnp_1"/>
    <property type="match status" value="1"/>
</dbReference>
<dbReference type="Proteomes" id="UP000316242">
    <property type="component" value="Unassembled WGS sequence"/>
</dbReference>
<comment type="caution">
    <text evidence="2">The sequence shown here is derived from an EMBL/GenBank/DDBJ whole genome shotgun (WGS) entry which is preliminary data.</text>
</comment>
<reference evidence="2 3" key="1">
    <citation type="submission" date="2019-06" db="EMBL/GenBank/DDBJ databases">
        <title>Whole genome shotgun sequence of Glutamicibacter nicotianae NBRC 14234.</title>
        <authorList>
            <person name="Hosoyama A."/>
            <person name="Uohara A."/>
            <person name="Ohji S."/>
            <person name="Ichikawa N."/>
        </authorList>
    </citation>
    <scope>NUCLEOTIDE SEQUENCE [LARGE SCALE GENOMIC DNA]</scope>
    <source>
        <strain evidence="2 3">NBRC 14234</strain>
    </source>
</reference>
<dbReference type="InterPro" id="IPR009057">
    <property type="entry name" value="Homeodomain-like_sf"/>
</dbReference>
<evidence type="ECO:0000313" key="3">
    <source>
        <dbReference type="Proteomes" id="UP000316242"/>
    </source>
</evidence>
<protein>
    <submittedName>
        <fullName evidence="2">Transposase</fullName>
    </submittedName>
</protein>
<dbReference type="EMBL" id="BJNE01000026">
    <property type="protein sequence ID" value="GEC14004.1"/>
    <property type="molecule type" value="Genomic_DNA"/>
</dbReference>
<accession>A0ABQ0RQD0</accession>
<keyword evidence="3" id="KW-1185">Reference proteome</keyword>
<proteinExistence type="predicted"/>
<feature type="region of interest" description="Disordered" evidence="1">
    <location>
        <begin position="51"/>
        <end position="84"/>
    </location>
</feature>
<dbReference type="Gene3D" id="1.10.10.60">
    <property type="entry name" value="Homeodomain-like"/>
    <property type="match status" value="1"/>
</dbReference>